<dbReference type="InterPro" id="IPR013126">
    <property type="entry name" value="Hsp_70_fam"/>
</dbReference>
<evidence type="ECO:0000313" key="5">
    <source>
        <dbReference type="EMBL" id="SES28605.1"/>
    </source>
</evidence>
<evidence type="ECO:0000256" key="3">
    <source>
        <dbReference type="ARBA" id="ARBA00023186"/>
    </source>
</evidence>
<sequence length="615" mass="65199">MRVLSVDLGTANTVAVLSDHGVVDVDGGPTMPSSVYLDEDGSLRVGREAERRSRQDPSRYEANPKRHIDKATIRLGEQNLPTNDALAAIYARVMEAVTALLKGEHLDEIRLTHPAEWGPSRRNKLLSSARLAGMTGELVPVPEAIAVASLGGGRPLAVYDFGADTFDVSVLDSEHRILADGSLSDVGGLDIDQALLEHIGRMVSHKDPAGWQRLLRPTTVDDHRARLGLREELRLAKEDLSELPQVEVLMPEPFEKVVITRAELEALVRPSLIRSTEVLISTVRKAGVTPEHVYLVGGSCRMPLVAQMIAEKVGIVPTNPDHPETIVASGAQVVDRATITLKPEDDKPKFVEPPTVVTAPVSPAVSGPHPVNPNVSGPNPVISGSYPSGSYPSGSYPSGAYSGSGTYPVNPNVSGSYPTNFPQQQPPKKDNKKVLIGAGAAVLVVAGIIGAVVALSGPGLPSADECKDDTSQDGQGFTKCLRQLAGTVPDGGGCEKADSAQITGMEEIKGTVVSCTIRDGYAVQYILTDSVTGAENNADAIAKSFQTDRVEADWTGNGLQGAYRVATSSGTGVLVFTAKDRPMFGILTKTAEENADELKADEMADFFEKSVQPGE</sequence>
<dbReference type="GO" id="GO:0005524">
    <property type="term" value="F:ATP binding"/>
    <property type="evidence" value="ECO:0007669"/>
    <property type="project" value="UniProtKB-KW"/>
</dbReference>
<dbReference type="GO" id="GO:0140662">
    <property type="term" value="F:ATP-dependent protein folding chaperone"/>
    <property type="evidence" value="ECO:0007669"/>
    <property type="project" value="InterPro"/>
</dbReference>
<dbReference type="InterPro" id="IPR043129">
    <property type="entry name" value="ATPase_NBD"/>
</dbReference>
<evidence type="ECO:0000256" key="4">
    <source>
        <dbReference type="SAM" id="MobiDB-lite"/>
    </source>
</evidence>
<evidence type="ECO:0000313" key="6">
    <source>
        <dbReference type="Proteomes" id="UP000199503"/>
    </source>
</evidence>
<dbReference type="Gene3D" id="3.90.640.10">
    <property type="entry name" value="Actin, Chain A, domain 4"/>
    <property type="match status" value="1"/>
</dbReference>
<organism evidence="5 6">
    <name type="scientific">Lentzea albida</name>
    <dbReference type="NCBI Taxonomy" id="65499"/>
    <lineage>
        <taxon>Bacteria</taxon>
        <taxon>Bacillati</taxon>
        <taxon>Actinomycetota</taxon>
        <taxon>Actinomycetes</taxon>
        <taxon>Pseudonocardiales</taxon>
        <taxon>Pseudonocardiaceae</taxon>
        <taxon>Lentzea</taxon>
    </lineage>
</organism>
<dbReference type="Pfam" id="PF00012">
    <property type="entry name" value="HSP70"/>
    <property type="match status" value="1"/>
</dbReference>
<dbReference type="PRINTS" id="PR00301">
    <property type="entry name" value="HEATSHOCK70"/>
</dbReference>
<gene>
    <name evidence="5" type="ORF">SAMN04488000_120142</name>
</gene>
<dbReference type="EMBL" id="FOFV01000020">
    <property type="protein sequence ID" value="SES28605.1"/>
    <property type="molecule type" value="Genomic_DNA"/>
</dbReference>
<keyword evidence="3" id="KW-0143">Chaperone</keyword>
<evidence type="ECO:0000256" key="1">
    <source>
        <dbReference type="ARBA" id="ARBA00022741"/>
    </source>
</evidence>
<dbReference type="OrthoDB" id="3333926at2"/>
<dbReference type="AlphaFoldDB" id="A0A1H9W3Z2"/>
<evidence type="ECO:0000256" key="2">
    <source>
        <dbReference type="ARBA" id="ARBA00022840"/>
    </source>
</evidence>
<reference evidence="6" key="1">
    <citation type="submission" date="2016-10" db="EMBL/GenBank/DDBJ databases">
        <authorList>
            <person name="Varghese N."/>
            <person name="Submissions S."/>
        </authorList>
    </citation>
    <scope>NUCLEOTIDE SEQUENCE [LARGE SCALE GENOMIC DNA]</scope>
    <source>
        <strain evidence="6">DSM 44437</strain>
    </source>
</reference>
<dbReference type="Gene3D" id="3.30.420.40">
    <property type="match status" value="2"/>
</dbReference>
<dbReference type="STRING" id="65499.SAMN04488000_120142"/>
<dbReference type="PANTHER" id="PTHR42749:SF1">
    <property type="entry name" value="CELL SHAPE-DETERMINING PROTEIN MREB"/>
    <property type="match status" value="1"/>
</dbReference>
<dbReference type="Proteomes" id="UP000199503">
    <property type="component" value="Unassembled WGS sequence"/>
</dbReference>
<proteinExistence type="predicted"/>
<feature type="region of interest" description="Disordered" evidence="4">
    <location>
        <begin position="28"/>
        <end position="64"/>
    </location>
</feature>
<protein>
    <submittedName>
        <fullName evidence="5">Hsp70 protein</fullName>
    </submittedName>
</protein>
<feature type="compositionally biased region" description="Basic and acidic residues" evidence="4">
    <location>
        <begin position="41"/>
        <end position="64"/>
    </location>
</feature>
<accession>A0A1H9W3Z2</accession>
<dbReference type="PANTHER" id="PTHR42749">
    <property type="entry name" value="CELL SHAPE-DETERMINING PROTEIN MREB"/>
    <property type="match status" value="1"/>
</dbReference>
<keyword evidence="1" id="KW-0547">Nucleotide-binding</keyword>
<dbReference type="RefSeq" id="WP_089924320.1">
    <property type="nucleotide sequence ID" value="NZ_FOFV01000020.1"/>
</dbReference>
<name>A0A1H9W3Z2_9PSEU</name>
<dbReference type="SUPFAM" id="SSF53067">
    <property type="entry name" value="Actin-like ATPase domain"/>
    <property type="match status" value="2"/>
</dbReference>
<keyword evidence="2" id="KW-0067">ATP-binding</keyword>
<keyword evidence="6" id="KW-1185">Reference proteome</keyword>